<dbReference type="Proteomes" id="UP000593802">
    <property type="component" value="Chromosome"/>
</dbReference>
<dbReference type="PROSITE" id="PS00470">
    <property type="entry name" value="IDH_IMDH"/>
    <property type="match status" value="1"/>
</dbReference>
<accession>A0A7I8DBN4</accession>
<evidence type="ECO:0000313" key="5">
    <source>
        <dbReference type="Proteomes" id="UP000593802"/>
    </source>
</evidence>
<keyword evidence="5" id="KW-1185">Reference proteome</keyword>
<dbReference type="SMART" id="SM01329">
    <property type="entry name" value="Iso_dh"/>
    <property type="match status" value="1"/>
</dbReference>
<feature type="domain" description="Isopropylmalate dehydrogenase-like" evidence="3">
    <location>
        <begin position="14"/>
        <end position="360"/>
    </location>
</feature>
<evidence type="ECO:0000259" key="3">
    <source>
        <dbReference type="SMART" id="SM01329"/>
    </source>
</evidence>
<dbReference type="GO" id="GO:0006102">
    <property type="term" value="P:isocitrate metabolic process"/>
    <property type="evidence" value="ECO:0007669"/>
    <property type="project" value="TreeGrafter"/>
</dbReference>
<organism evidence="4 5">
    <name type="scientific">Effusibacillus dendaii</name>
    <dbReference type="NCBI Taxonomy" id="2743772"/>
    <lineage>
        <taxon>Bacteria</taxon>
        <taxon>Bacillati</taxon>
        <taxon>Bacillota</taxon>
        <taxon>Bacilli</taxon>
        <taxon>Bacillales</taxon>
        <taxon>Alicyclobacillaceae</taxon>
        <taxon>Effusibacillus</taxon>
    </lineage>
</organism>
<sequence length="369" mass="39779">MLSLSEGSGGALYKIGVMEGDGIGPEVVKASIEVLRALERKLGILLFTFIPLPIGLSAFEKMGSTCPDKAMKILADCDGAVLGPVSTHAYQPDRNMPNPSARIRKQFDLYANLRPVRSIPGYSKFPDVDLLIVRENTEGMYADRNLFSGNGEWMIDADTVLSVRVVTRHASERVGRMAFQMARERNGKKHVAVIHKANVLRKGCGLFLEECRKVKESFADIQLDDFHIDAFAMQLILQPETYDVIVTTNMFGDILSDEAAGLVGGLGIAPGLNAGDSFAVAQATHGSAPSIAGQNLANPIAEILSAKMLLHWLGITHHDGSLTEAASILDQAVWGVLADGQVRTPDLGGCSTTQDMTDAIVSRIFATNR</sequence>
<proteinExistence type="inferred from homology"/>
<dbReference type="PANTHER" id="PTHR11835:SF34">
    <property type="entry name" value="ISOCITRATE DEHYDROGENASE [NAD] SUBUNIT ALPHA, MITOCHONDRIAL"/>
    <property type="match status" value="1"/>
</dbReference>
<dbReference type="SUPFAM" id="SSF53659">
    <property type="entry name" value="Isocitrate/Isopropylmalate dehydrogenase-like"/>
    <property type="match status" value="1"/>
</dbReference>
<dbReference type="GO" id="GO:0006099">
    <property type="term" value="P:tricarboxylic acid cycle"/>
    <property type="evidence" value="ECO:0007669"/>
    <property type="project" value="TreeGrafter"/>
</dbReference>
<dbReference type="KEGG" id="eff:skT53_17470"/>
<dbReference type="GO" id="GO:0004449">
    <property type="term" value="F:isocitrate dehydrogenase (NAD+) activity"/>
    <property type="evidence" value="ECO:0007669"/>
    <property type="project" value="TreeGrafter"/>
</dbReference>
<dbReference type="GO" id="GO:0051287">
    <property type="term" value="F:NAD binding"/>
    <property type="evidence" value="ECO:0007669"/>
    <property type="project" value="InterPro"/>
</dbReference>
<gene>
    <name evidence="4" type="ORF">skT53_17470</name>
</gene>
<comment type="similarity">
    <text evidence="1">Belongs to the isocitrate and isopropylmalate dehydrogenases family.</text>
</comment>
<reference evidence="4 5" key="1">
    <citation type="submission" date="2020-08" db="EMBL/GenBank/DDBJ databases">
        <title>Complete Genome Sequence of Effusibacillus dendaii Strain skT53, Isolated from Farmland soil.</title>
        <authorList>
            <person name="Konishi T."/>
            <person name="Kawasaki H."/>
        </authorList>
    </citation>
    <scope>NUCLEOTIDE SEQUENCE [LARGE SCALE GENOMIC DNA]</scope>
    <source>
        <strain evidence="5">skT53</strain>
    </source>
</reference>
<protein>
    <submittedName>
        <fullName evidence="4">3-isopropylmalate dehydrogenase</fullName>
    </submittedName>
</protein>
<dbReference type="AlphaFoldDB" id="A0A7I8DBN4"/>
<evidence type="ECO:0000256" key="2">
    <source>
        <dbReference type="ARBA" id="ARBA00023002"/>
    </source>
</evidence>
<keyword evidence="2" id="KW-0560">Oxidoreductase</keyword>
<dbReference type="InterPro" id="IPR019818">
    <property type="entry name" value="IsoCit/isopropylmalate_DH_CS"/>
</dbReference>
<evidence type="ECO:0000256" key="1">
    <source>
        <dbReference type="ARBA" id="ARBA00007769"/>
    </source>
</evidence>
<name>A0A7I8DBN4_9BACL</name>
<dbReference type="PANTHER" id="PTHR11835">
    <property type="entry name" value="DECARBOXYLATING DEHYDROGENASES-ISOCITRATE, ISOPROPYLMALATE, TARTRATE"/>
    <property type="match status" value="1"/>
</dbReference>
<dbReference type="Pfam" id="PF00180">
    <property type="entry name" value="Iso_dh"/>
    <property type="match status" value="1"/>
</dbReference>
<evidence type="ECO:0000313" key="4">
    <source>
        <dbReference type="EMBL" id="BCJ86762.1"/>
    </source>
</evidence>
<dbReference type="Gene3D" id="3.40.718.10">
    <property type="entry name" value="Isopropylmalate Dehydrogenase"/>
    <property type="match status" value="1"/>
</dbReference>
<dbReference type="EMBL" id="AP023366">
    <property type="protein sequence ID" value="BCJ86762.1"/>
    <property type="molecule type" value="Genomic_DNA"/>
</dbReference>
<dbReference type="InterPro" id="IPR024084">
    <property type="entry name" value="IsoPropMal-DH-like_dom"/>
</dbReference>
<dbReference type="GO" id="GO:0000287">
    <property type="term" value="F:magnesium ion binding"/>
    <property type="evidence" value="ECO:0007669"/>
    <property type="project" value="InterPro"/>
</dbReference>